<comment type="caution">
    <text evidence="1">The sequence shown here is derived from an EMBL/GenBank/DDBJ whole genome shotgun (WGS) entry which is preliminary data.</text>
</comment>
<accession>A0A5A7R957</accession>
<name>A0A5A7R957_STRAF</name>
<evidence type="ECO:0000313" key="1">
    <source>
        <dbReference type="EMBL" id="GER53107.1"/>
    </source>
</evidence>
<dbReference type="OrthoDB" id="10618491at2759"/>
<keyword evidence="2" id="KW-1185">Reference proteome</keyword>
<sequence length="209" mass="22499">MEELTTTPESSLISTVATRPPTFPFVGPTSSSRVESSSAAPCNCRAHSKCHNTSPILGRSTPYSAKHFSAASTNLLKDSPQIVPAITGSTIFPISPLAFFLRAHSAKFTCSLGRPGSSAGLAHSTSNNTTPNEYTSDFSVSCCRLKYSGSRYPKLPFTAVLTCVWSSDPGPALESPKSETLATKFSSRRIFVVFTSRWIILPCAEPVWR</sequence>
<evidence type="ECO:0000313" key="2">
    <source>
        <dbReference type="Proteomes" id="UP000325081"/>
    </source>
</evidence>
<dbReference type="AlphaFoldDB" id="A0A5A7R957"/>
<protein>
    <submittedName>
        <fullName evidence="1">MORN (Membrane Occupation and Recognition Nexus)repeat-containing protein</fullName>
    </submittedName>
</protein>
<reference evidence="2" key="1">
    <citation type="journal article" date="2019" name="Curr. Biol.">
        <title>Genome Sequence of Striga asiatica Provides Insight into the Evolution of Plant Parasitism.</title>
        <authorList>
            <person name="Yoshida S."/>
            <person name="Kim S."/>
            <person name="Wafula E.K."/>
            <person name="Tanskanen J."/>
            <person name="Kim Y.M."/>
            <person name="Honaas L."/>
            <person name="Yang Z."/>
            <person name="Spallek T."/>
            <person name="Conn C.E."/>
            <person name="Ichihashi Y."/>
            <person name="Cheong K."/>
            <person name="Cui S."/>
            <person name="Der J.P."/>
            <person name="Gundlach H."/>
            <person name="Jiao Y."/>
            <person name="Hori C."/>
            <person name="Ishida J.K."/>
            <person name="Kasahara H."/>
            <person name="Kiba T."/>
            <person name="Kim M.S."/>
            <person name="Koo N."/>
            <person name="Laohavisit A."/>
            <person name="Lee Y.H."/>
            <person name="Lumba S."/>
            <person name="McCourt P."/>
            <person name="Mortimer J.C."/>
            <person name="Mutuku J.M."/>
            <person name="Nomura T."/>
            <person name="Sasaki-Sekimoto Y."/>
            <person name="Seto Y."/>
            <person name="Wang Y."/>
            <person name="Wakatake T."/>
            <person name="Sakakibara H."/>
            <person name="Demura T."/>
            <person name="Yamaguchi S."/>
            <person name="Yoneyama K."/>
            <person name="Manabe R.I."/>
            <person name="Nelson D.C."/>
            <person name="Schulman A.H."/>
            <person name="Timko M.P."/>
            <person name="dePamphilis C.W."/>
            <person name="Choi D."/>
            <person name="Shirasu K."/>
        </authorList>
    </citation>
    <scope>NUCLEOTIDE SEQUENCE [LARGE SCALE GENOMIC DNA]</scope>
    <source>
        <strain evidence="2">cv. UVA1</strain>
    </source>
</reference>
<organism evidence="1 2">
    <name type="scientific">Striga asiatica</name>
    <name type="common">Asiatic witchweed</name>
    <name type="synonym">Buchnera asiatica</name>
    <dbReference type="NCBI Taxonomy" id="4170"/>
    <lineage>
        <taxon>Eukaryota</taxon>
        <taxon>Viridiplantae</taxon>
        <taxon>Streptophyta</taxon>
        <taxon>Embryophyta</taxon>
        <taxon>Tracheophyta</taxon>
        <taxon>Spermatophyta</taxon>
        <taxon>Magnoliopsida</taxon>
        <taxon>eudicotyledons</taxon>
        <taxon>Gunneridae</taxon>
        <taxon>Pentapetalae</taxon>
        <taxon>asterids</taxon>
        <taxon>lamiids</taxon>
        <taxon>Lamiales</taxon>
        <taxon>Orobanchaceae</taxon>
        <taxon>Buchnereae</taxon>
        <taxon>Striga</taxon>
    </lineage>
</organism>
<gene>
    <name evidence="1" type="ORF">STAS_30597</name>
</gene>
<proteinExistence type="predicted"/>
<dbReference type="Proteomes" id="UP000325081">
    <property type="component" value="Unassembled WGS sequence"/>
</dbReference>
<dbReference type="EMBL" id="BKCP01010514">
    <property type="protein sequence ID" value="GER53107.1"/>
    <property type="molecule type" value="Genomic_DNA"/>
</dbReference>